<reference evidence="4 5" key="1">
    <citation type="submission" date="2019-01" db="EMBL/GenBank/DDBJ databases">
        <authorList>
            <person name="Chen W.-M."/>
        </authorList>
    </citation>
    <scope>NUCLEOTIDE SEQUENCE [LARGE SCALE GENOMIC DNA]</scope>
    <source>
        <strain evidence="4 5">ICH-3</strain>
    </source>
</reference>
<dbReference type="GO" id="GO:0005524">
    <property type="term" value="F:ATP binding"/>
    <property type="evidence" value="ECO:0007669"/>
    <property type="project" value="UniProtKB-KW"/>
</dbReference>
<evidence type="ECO:0000259" key="3">
    <source>
        <dbReference type="SMART" id="SM01043"/>
    </source>
</evidence>
<evidence type="ECO:0000256" key="2">
    <source>
        <dbReference type="ARBA" id="ARBA00022840"/>
    </source>
</evidence>
<dbReference type="GO" id="GO:0005737">
    <property type="term" value="C:cytoplasm"/>
    <property type="evidence" value="ECO:0007669"/>
    <property type="project" value="TreeGrafter"/>
</dbReference>
<dbReference type="Gene3D" id="1.10.10.10">
    <property type="entry name" value="Winged helix-like DNA-binding domain superfamily/Winged helix DNA-binding domain"/>
    <property type="match status" value="1"/>
</dbReference>
<sequence length="1125" mass="118310">MPGSPTAPPPSDEIRITLLGTPQWARDDGPPRPLAPRDAALLALLAIDGSVARDRAAAWLWPDAVSQAHANLSLRQRLFRLRRECGHALVEAGQTLSLQPGVRVDVHAQPLAAEGVLLAGTDFSAFEAFDDWLRQARAALGARQAEALSGQAEALEERGAVAEAIDLTERLVATWPATEHAWRRLMRLHWQRADRAAAVATFERFEQQVCHEWGLRPSAETLALLARIERDDARHDTRGTAPTGGPPPALPPSLLDPPVLIGREAALAALAAAWADGRASLLLAAGGMGKTRLLDAFVAGRAGVLRVRARPGDATRPYATLAHALDDALTRFAPTLAAETQSELARMLPRLGPPTAAPAHEPALHAAVGAAWRAAMERGLAALVWDDLHWADPATLELLHAQLADPALAALRQVFAARPDEGTPADSALPRWLGDSLRVQPLRLDAWREDDLRCLLPTLDLPPALAADASLPTHLLRHTGGQPFFVLETLKTLAMAQATGAAPAPAPAVDAMVARRIARLAEPARRLLQLLAVAGGPAPLPLACSALDRGLVDLAADWEALAAAQLVRDDGLAHDLVREAVLTGLPQPARQALHLALARALATQPGVDATRLAPHWDAAGAAHEAAGAWQQAARAAVRTGRLTEALALFDRAQAAAESAGDPGLHVAVMVAAQPTRLLRQGPDTVAAGLQPLLAQVHAPAQRARLLLLLAELEMSRMRAEAADAAAAEALALCDALAEGSAGAGDDGGDGGIDDDDALLLADATLMHGRTLAWTGRTHAGVHLLQAACERAEADGDLRRRIHAQGTLADVLAAAGRRVESAAVQARTLTLARRLGDRFELAVAASNLAVYALLTGDAGGALSASGQALDAFDTMGIAHVNRLMCAGVYAISAAHHGRFDLAHAAAMPLLDGPDSPVRRNLRNTMATVVLWQGQFDAAAALLPPLDDDAPLSVRLTGLLARLRWCAWTGADDRAERAALDAIGRTHPALRDDAHYYRAWAPFDPPADALARLDRLAAREHEAGAAGMARSLAVAALQVALALDDPQAPARARALQPVLALGLHPGQLPSEAWAAVAEALRRAGDAAAADAARAQGRAWVVAARLPLDSAEARLAFMAAHPVHRRLA</sequence>
<dbReference type="PANTHER" id="PTHR16305:SF35">
    <property type="entry name" value="TRANSCRIPTIONAL ACTIVATOR DOMAIN"/>
    <property type="match status" value="1"/>
</dbReference>
<dbReference type="OrthoDB" id="9758570at2"/>
<dbReference type="Proteomes" id="UP000288178">
    <property type="component" value="Unassembled WGS sequence"/>
</dbReference>
<name>A0A3S2U9G5_9BURK</name>
<dbReference type="PANTHER" id="PTHR16305">
    <property type="entry name" value="TESTICULAR SOLUBLE ADENYLYL CYCLASE"/>
    <property type="match status" value="1"/>
</dbReference>
<comment type="caution">
    <text evidence="4">The sequence shown here is derived from an EMBL/GenBank/DDBJ whole genome shotgun (WGS) entry which is preliminary data.</text>
</comment>
<evidence type="ECO:0000256" key="1">
    <source>
        <dbReference type="ARBA" id="ARBA00022741"/>
    </source>
</evidence>
<gene>
    <name evidence="4" type="ORF">ENE75_07210</name>
</gene>
<evidence type="ECO:0000313" key="5">
    <source>
        <dbReference type="Proteomes" id="UP000288178"/>
    </source>
</evidence>
<dbReference type="InterPro" id="IPR036388">
    <property type="entry name" value="WH-like_DNA-bd_sf"/>
</dbReference>
<dbReference type="SMART" id="SM01043">
    <property type="entry name" value="BTAD"/>
    <property type="match status" value="1"/>
</dbReference>
<dbReference type="RefSeq" id="WP_128197312.1">
    <property type="nucleotide sequence ID" value="NZ_SACT01000002.1"/>
</dbReference>
<feature type="domain" description="Bacterial transcriptional activator" evidence="3">
    <location>
        <begin position="104"/>
        <end position="229"/>
    </location>
</feature>
<dbReference type="EMBL" id="SACT01000002">
    <property type="protein sequence ID" value="RVT52238.1"/>
    <property type="molecule type" value="Genomic_DNA"/>
</dbReference>
<dbReference type="GO" id="GO:0004016">
    <property type="term" value="F:adenylate cyclase activity"/>
    <property type="evidence" value="ECO:0007669"/>
    <property type="project" value="TreeGrafter"/>
</dbReference>
<protein>
    <recommendedName>
        <fullName evidence="3">Bacterial transcriptional activator domain-containing protein</fullName>
    </recommendedName>
</protein>
<keyword evidence="5" id="KW-1185">Reference proteome</keyword>
<proteinExistence type="predicted"/>
<dbReference type="Gene3D" id="1.25.40.10">
    <property type="entry name" value="Tetratricopeptide repeat domain"/>
    <property type="match status" value="1"/>
</dbReference>
<dbReference type="InterPro" id="IPR005158">
    <property type="entry name" value="BTAD"/>
</dbReference>
<dbReference type="InterPro" id="IPR011990">
    <property type="entry name" value="TPR-like_helical_dom_sf"/>
</dbReference>
<keyword evidence="1" id="KW-0547">Nucleotide-binding</keyword>
<dbReference type="Pfam" id="PF03704">
    <property type="entry name" value="BTAD"/>
    <property type="match status" value="1"/>
</dbReference>
<organism evidence="4 5">
    <name type="scientific">Rubrivivax albus</name>
    <dbReference type="NCBI Taxonomy" id="2499835"/>
    <lineage>
        <taxon>Bacteria</taxon>
        <taxon>Pseudomonadati</taxon>
        <taxon>Pseudomonadota</taxon>
        <taxon>Betaproteobacteria</taxon>
        <taxon>Burkholderiales</taxon>
        <taxon>Sphaerotilaceae</taxon>
        <taxon>Rubrivivax</taxon>
    </lineage>
</organism>
<evidence type="ECO:0000313" key="4">
    <source>
        <dbReference type="EMBL" id="RVT52238.1"/>
    </source>
</evidence>
<accession>A0A3S2U9G5</accession>
<keyword evidence="2" id="KW-0067">ATP-binding</keyword>
<dbReference type="SUPFAM" id="SSF48452">
    <property type="entry name" value="TPR-like"/>
    <property type="match status" value="2"/>
</dbReference>
<dbReference type="AlphaFoldDB" id="A0A3S2U9G5"/>